<dbReference type="Proteomes" id="UP000613160">
    <property type="component" value="Unassembled WGS sequence"/>
</dbReference>
<proteinExistence type="predicted"/>
<evidence type="ECO:0000259" key="1">
    <source>
        <dbReference type="Pfam" id="PF13547"/>
    </source>
</evidence>
<evidence type="ECO:0008006" key="6">
    <source>
        <dbReference type="Google" id="ProtNLM"/>
    </source>
</evidence>
<accession>A0A917D991</accession>
<dbReference type="CDD" id="cd19607">
    <property type="entry name" value="GTA_TIM-barrel-like"/>
    <property type="match status" value="1"/>
</dbReference>
<keyword evidence="5" id="KW-1185">Reference proteome</keyword>
<dbReference type="InterPro" id="IPR056490">
    <property type="entry name" value="Rcc01698_C"/>
</dbReference>
<evidence type="ECO:0000313" key="5">
    <source>
        <dbReference type="Proteomes" id="UP000613160"/>
    </source>
</evidence>
<feature type="domain" description="Tip attachment protein J" evidence="2">
    <location>
        <begin position="791"/>
        <end position="948"/>
    </location>
</feature>
<protein>
    <recommendedName>
        <fullName evidence="6">Host specificity protein</fullName>
    </recommendedName>
</protein>
<dbReference type="RefSeq" id="WP_188849905.1">
    <property type="nucleotide sequence ID" value="NZ_BMJJ01000003.1"/>
</dbReference>
<dbReference type="EMBL" id="BMJJ01000003">
    <property type="protein sequence ID" value="GGD12532.1"/>
    <property type="molecule type" value="Genomic_DNA"/>
</dbReference>
<reference evidence="4" key="1">
    <citation type="journal article" date="2014" name="Int. J. Syst. Evol. Microbiol.">
        <title>Complete genome sequence of Corynebacterium casei LMG S-19264T (=DSM 44701T), isolated from a smear-ripened cheese.</title>
        <authorList>
            <consortium name="US DOE Joint Genome Institute (JGI-PGF)"/>
            <person name="Walter F."/>
            <person name="Albersmeier A."/>
            <person name="Kalinowski J."/>
            <person name="Ruckert C."/>
        </authorList>
    </citation>
    <scope>NUCLEOTIDE SEQUENCE</scope>
    <source>
        <strain evidence="4">CGMCC 1.15493</strain>
    </source>
</reference>
<dbReference type="InterPro" id="IPR032876">
    <property type="entry name" value="J_dom"/>
</dbReference>
<feature type="domain" description="Rcc01698-like C-terminal" evidence="3">
    <location>
        <begin position="1036"/>
        <end position="1135"/>
    </location>
</feature>
<evidence type="ECO:0000313" key="4">
    <source>
        <dbReference type="EMBL" id="GGD12532.1"/>
    </source>
</evidence>
<dbReference type="Pfam" id="PF13550">
    <property type="entry name" value="Phage-tail_3"/>
    <property type="match status" value="1"/>
</dbReference>
<comment type="caution">
    <text evidence="4">The sequence shown here is derived from an EMBL/GenBank/DDBJ whole genome shotgun (WGS) entry which is preliminary data.</text>
</comment>
<dbReference type="InterPro" id="IPR017853">
    <property type="entry name" value="GH"/>
</dbReference>
<name>A0A917D991_9HYPH</name>
<sequence>MATILLQAAGGFVGGLIGGPFGAIAGRALGALGGYAIDSALFGQTRRSEGARLGASRILEADEGAGIARLYGTARIAGQVIWTTRFEETRETSRQGGKGGAPKSETTTYSYAGNVAIGLCEGPIAGIRRVWADGEELDLTGVTFRLHRGDEGQMPDPLIEAKQGAGHAPAYRGLAYIVFERLPLEAYGNRIPQIACEVIRPVGALEGQIRAVTLIPGASEHGLDPVPVRETRFAGEDIVRNRNALFGASDIVASLDELQALCPLLERVALVVSWFGDDLRAGRCSIRPKVEVPEREETRSWRVGETDRGDALLVSRSGGGPAYGGTPSDQGVVAAIGALNERGLKVSYYPFLMMDLAVGNGLPDPYGAAEQAAYPWRGRISLDVAPGLPGSADGTAAAALDVAAFVGTATAAHFAIEGGRVRYRGPAEWSYRRMVLHQAHLAKLAGGVDAFIIGSELRGLTRLRGASGDFPFVAALMALAAEVALVLPAAKLTYAADWSEYFGYQPADGSGDVFFNLDPLWAHPAIAMIGVDNYLPLADWRDGDEGGAGPDAAVSAHDAAALGRGIAGGEYGDWYYRSDAERAARQRTAITDGLGRPWVFRPKDLVGWWSNPHVERRGGVEVGGPTAFVPRGKPIWFTELGCPAVDKGANQPNVFVDPKSSESFLPYFSSGARDDLMQRRFLEAHLRHWDPAVAGFDAAANPVSPVYGGRMVDPAAIHLWTFDARPFPAFPGRSDVWSDGDNWRCGHWLTGRLGRAPVNALISRLLADHGFHDVDTTGVDALVGGYVLGGPGSARAELEDLLRLCGIVASAEAGVLVFRSLRALPAATAIEVLAEEEEGPLVEIRRMESSEIPEEIVVGYSDPARAYQSAAAEALSALAADPRQETVELPVILEESEARILAAALLSDRTGARETVRFSLSPAAIGLDVGDVVTLPGTAGRWLVSRIETGLTRRAEARRLAGGGSWRGDGAALPAPLPRGPVIASTPRVHFLDLPTGPSGEATRIAVHAKPFLPYAVQAASAGGAFETRLVQAAPATIGTLLSGLEAGPEGLVDRANIVDVALARGALFSITPAQLLAGGNLAAIRSVTGEWEVLQFQDAEEVAPMRFRLGGLLRAQGGTEDAMRTGAASGAAFVLLDAACSAIGLTTDEIGRPLDWRLLPVGRPLDDPAVLRVTETLGLRGVRPLSPVHLSGRYQADGALGLTWVRRTRIGGDSWEGLDVPLGEDIERYRVAITDAAGAQLAVETAVPSATISAEAQAAAFGALPPQLTVRVAQLSLGFGAGTERQAVFARPA</sequence>
<dbReference type="SUPFAM" id="SSF51445">
    <property type="entry name" value="(Trans)glycosidases"/>
    <property type="match status" value="1"/>
</dbReference>
<gene>
    <name evidence="4" type="ORF">GCM10011335_14260</name>
</gene>
<evidence type="ECO:0000259" key="3">
    <source>
        <dbReference type="Pfam" id="PF23666"/>
    </source>
</evidence>
<dbReference type="Gene3D" id="3.20.20.80">
    <property type="entry name" value="Glycosidases"/>
    <property type="match status" value="1"/>
</dbReference>
<organism evidence="4 5">
    <name type="scientific">Aureimonas glaciei</name>
    <dbReference type="NCBI Taxonomy" id="1776957"/>
    <lineage>
        <taxon>Bacteria</taxon>
        <taxon>Pseudomonadati</taxon>
        <taxon>Pseudomonadota</taxon>
        <taxon>Alphaproteobacteria</taxon>
        <taxon>Hyphomicrobiales</taxon>
        <taxon>Aurantimonadaceae</taxon>
        <taxon>Aureimonas</taxon>
    </lineage>
</organism>
<feature type="domain" description="GTA TIM-barrel-like" evidence="1">
    <location>
        <begin position="429"/>
        <end position="731"/>
    </location>
</feature>
<dbReference type="InterPro" id="IPR025195">
    <property type="entry name" value="GTA_TIM_dom"/>
</dbReference>
<evidence type="ECO:0000259" key="2">
    <source>
        <dbReference type="Pfam" id="PF13550"/>
    </source>
</evidence>
<dbReference type="Pfam" id="PF23666">
    <property type="entry name" value="Rcc01698_C"/>
    <property type="match status" value="1"/>
</dbReference>
<dbReference type="Pfam" id="PF13547">
    <property type="entry name" value="GTA_TIM"/>
    <property type="match status" value="1"/>
</dbReference>
<reference evidence="4" key="2">
    <citation type="submission" date="2020-09" db="EMBL/GenBank/DDBJ databases">
        <authorList>
            <person name="Sun Q."/>
            <person name="Zhou Y."/>
        </authorList>
    </citation>
    <scope>NUCLEOTIDE SEQUENCE</scope>
    <source>
        <strain evidence="4">CGMCC 1.15493</strain>
    </source>
</reference>